<dbReference type="Pfam" id="PF11495">
    <property type="entry name" value="Regulator_TrmB"/>
    <property type="match status" value="1"/>
</dbReference>
<evidence type="ECO:0000259" key="1">
    <source>
        <dbReference type="Pfam" id="PF01978"/>
    </source>
</evidence>
<gene>
    <name evidence="3" type="ORF">CO007_00670</name>
</gene>
<dbReference type="InterPro" id="IPR051797">
    <property type="entry name" value="TrmB-like"/>
</dbReference>
<comment type="caution">
    <text evidence="3">The sequence shown here is derived from an EMBL/GenBank/DDBJ whole genome shotgun (WGS) entry which is preliminary data.</text>
</comment>
<dbReference type="Pfam" id="PF01978">
    <property type="entry name" value="TrmB"/>
    <property type="match status" value="1"/>
</dbReference>
<reference evidence="4" key="1">
    <citation type="submission" date="2017-09" db="EMBL/GenBank/DDBJ databases">
        <title>Depth-based differentiation of microbial function through sediment-hosted aquifers and enrichment of novel symbionts in the deep terrestrial subsurface.</title>
        <authorList>
            <person name="Probst A.J."/>
            <person name="Ladd B."/>
            <person name="Jarett J.K."/>
            <person name="Geller-Mcgrath D.E."/>
            <person name="Sieber C.M.K."/>
            <person name="Emerson J.B."/>
            <person name="Anantharaman K."/>
            <person name="Thomas B.C."/>
            <person name="Malmstrom R."/>
            <person name="Stieglmeier M."/>
            <person name="Klingl A."/>
            <person name="Woyke T."/>
            <person name="Ryan C.M."/>
            <person name="Banfield J.F."/>
        </authorList>
    </citation>
    <scope>NUCLEOTIDE SEQUENCE [LARGE SCALE GENOMIC DNA]</scope>
</reference>
<feature type="domain" description="Transcription regulator TrmB N-terminal" evidence="1">
    <location>
        <begin position="20"/>
        <end position="85"/>
    </location>
</feature>
<sequence length="258" mass="29623">MSKKQCSEAKKPFELLPKLVKLGLSKQEAKVYLTLIEGGPFPAKEIARIINILPHAVYRTAKKLENKKLISILKTSPLTFQVLSPQLTLSSFIKDRNLMIEKEVEEVSRLLNQKQSSSPPTQMNLIVGKYEMFIQTIKMTNETKKELLIVSIGEPIPEDSLLAIRNAYLRGVKIKMVAHKYDQENKEILENFKKNGYEIRHYPDWGFHLVVYDGKKALLSVNNPKDTEERVSMQILSQGLSKALRDYFYSVWEKATPI</sequence>
<dbReference type="InterPro" id="IPR036390">
    <property type="entry name" value="WH_DNA-bd_sf"/>
</dbReference>
<dbReference type="PANTHER" id="PTHR34293">
    <property type="entry name" value="HTH-TYPE TRANSCRIPTIONAL REGULATOR TRMBL2"/>
    <property type="match status" value="1"/>
</dbReference>
<dbReference type="Gene3D" id="3.30.870.10">
    <property type="entry name" value="Endonuclease Chain A"/>
    <property type="match status" value="1"/>
</dbReference>
<evidence type="ECO:0000259" key="2">
    <source>
        <dbReference type="Pfam" id="PF11495"/>
    </source>
</evidence>
<organism evidence="3 4">
    <name type="scientific">Candidatus Roizmanbacteria bacterium CG_4_8_14_3_um_filter_36_10</name>
    <dbReference type="NCBI Taxonomy" id="1974834"/>
    <lineage>
        <taxon>Bacteria</taxon>
        <taxon>Candidatus Roizmaniibacteriota</taxon>
    </lineage>
</organism>
<dbReference type="InterPro" id="IPR021586">
    <property type="entry name" value="Tscrpt_reg_TrmB_C"/>
</dbReference>
<dbReference type="Proteomes" id="UP000229370">
    <property type="component" value="Unassembled WGS sequence"/>
</dbReference>
<accession>A0A2M8GNV5</accession>
<evidence type="ECO:0000313" key="3">
    <source>
        <dbReference type="EMBL" id="PJC82198.1"/>
    </source>
</evidence>
<dbReference type="Gene3D" id="1.10.10.10">
    <property type="entry name" value="Winged helix-like DNA-binding domain superfamily/Winged helix DNA-binding domain"/>
    <property type="match status" value="1"/>
</dbReference>
<name>A0A2M8GNV5_9BACT</name>
<dbReference type="SUPFAM" id="SSF46785">
    <property type="entry name" value="Winged helix' DNA-binding domain"/>
    <property type="match status" value="1"/>
</dbReference>
<evidence type="ECO:0008006" key="5">
    <source>
        <dbReference type="Google" id="ProtNLM"/>
    </source>
</evidence>
<dbReference type="EMBL" id="PFQK01000018">
    <property type="protein sequence ID" value="PJC82198.1"/>
    <property type="molecule type" value="Genomic_DNA"/>
</dbReference>
<proteinExistence type="predicted"/>
<dbReference type="InterPro" id="IPR036388">
    <property type="entry name" value="WH-like_DNA-bd_sf"/>
</dbReference>
<dbReference type="PANTHER" id="PTHR34293:SF1">
    <property type="entry name" value="HTH-TYPE TRANSCRIPTIONAL REGULATOR TRMBL2"/>
    <property type="match status" value="1"/>
</dbReference>
<protein>
    <recommendedName>
        <fullName evidence="5">Transcription regulator TrmB N-terminal domain-containing protein</fullName>
    </recommendedName>
</protein>
<evidence type="ECO:0000313" key="4">
    <source>
        <dbReference type="Proteomes" id="UP000229370"/>
    </source>
</evidence>
<feature type="domain" description="Transcription regulator TrmB C-terminal" evidence="2">
    <location>
        <begin position="135"/>
        <end position="256"/>
    </location>
</feature>
<dbReference type="InterPro" id="IPR002831">
    <property type="entry name" value="Tscrpt_reg_TrmB_N"/>
</dbReference>
<dbReference type="AlphaFoldDB" id="A0A2M8GNV5"/>